<keyword evidence="2 7" id="KW-0238">DNA-binding</keyword>
<feature type="domain" description="Response regulatory" evidence="5">
    <location>
        <begin position="9"/>
        <end position="125"/>
    </location>
</feature>
<dbReference type="InterPro" id="IPR000792">
    <property type="entry name" value="Tscrpt_reg_LuxR_C"/>
</dbReference>
<evidence type="ECO:0000256" key="1">
    <source>
        <dbReference type="ARBA" id="ARBA00022553"/>
    </source>
</evidence>
<dbReference type="Gene3D" id="3.40.50.2300">
    <property type="match status" value="1"/>
</dbReference>
<dbReference type="SUPFAM" id="SSF46894">
    <property type="entry name" value="C-terminal effector domain of the bipartite response regulators"/>
    <property type="match status" value="1"/>
</dbReference>
<name>A0A1B1BB29_9ACTN</name>
<dbReference type="RefSeq" id="WP_067316320.1">
    <property type="nucleotide sequence ID" value="NZ_CP016279.1"/>
</dbReference>
<organism evidence="6 8">
    <name type="scientific">Streptomyces griseochromogenes</name>
    <dbReference type="NCBI Taxonomy" id="68214"/>
    <lineage>
        <taxon>Bacteria</taxon>
        <taxon>Bacillati</taxon>
        <taxon>Actinomycetota</taxon>
        <taxon>Actinomycetes</taxon>
        <taxon>Kitasatosporales</taxon>
        <taxon>Streptomycetaceae</taxon>
        <taxon>Streptomyces</taxon>
    </lineage>
</organism>
<dbReference type="CDD" id="cd06170">
    <property type="entry name" value="LuxR_C_like"/>
    <property type="match status" value="1"/>
</dbReference>
<dbReference type="OrthoDB" id="9808843at2"/>
<dbReference type="GO" id="GO:0006355">
    <property type="term" value="P:regulation of DNA-templated transcription"/>
    <property type="evidence" value="ECO:0007669"/>
    <property type="project" value="InterPro"/>
</dbReference>
<evidence type="ECO:0000313" key="8">
    <source>
        <dbReference type="Proteomes" id="UP000092659"/>
    </source>
</evidence>
<protein>
    <submittedName>
        <fullName evidence="7">DNA-binding NarL/FixJ family response regulator</fullName>
    </submittedName>
</protein>
<accession>A0A1B1BB29</accession>
<dbReference type="SMART" id="SM00448">
    <property type="entry name" value="REC"/>
    <property type="match status" value="1"/>
</dbReference>
<dbReference type="PRINTS" id="PR00038">
    <property type="entry name" value="HTHLUXR"/>
</dbReference>
<evidence type="ECO:0000313" key="6">
    <source>
        <dbReference type="EMBL" id="ANP55991.1"/>
    </source>
</evidence>
<keyword evidence="1 3" id="KW-0597">Phosphoprotein</keyword>
<dbReference type="CDD" id="cd17535">
    <property type="entry name" value="REC_NarL-like"/>
    <property type="match status" value="1"/>
</dbReference>
<evidence type="ECO:0000259" key="4">
    <source>
        <dbReference type="PROSITE" id="PS50043"/>
    </source>
</evidence>
<dbReference type="PANTHER" id="PTHR43214">
    <property type="entry name" value="TWO-COMPONENT RESPONSE REGULATOR"/>
    <property type="match status" value="1"/>
</dbReference>
<dbReference type="PROSITE" id="PS50043">
    <property type="entry name" value="HTH_LUXR_2"/>
    <property type="match status" value="1"/>
</dbReference>
<evidence type="ECO:0000256" key="2">
    <source>
        <dbReference type="ARBA" id="ARBA00023125"/>
    </source>
</evidence>
<dbReference type="GO" id="GO:0003677">
    <property type="term" value="F:DNA binding"/>
    <property type="evidence" value="ECO:0007669"/>
    <property type="project" value="UniProtKB-KW"/>
</dbReference>
<gene>
    <name evidence="6" type="ORF">AVL59_46010</name>
    <name evidence="7" type="ORF">J2Z21_004110</name>
</gene>
<evidence type="ECO:0000313" key="9">
    <source>
        <dbReference type="Proteomes" id="UP001519309"/>
    </source>
</evidence>
<dbReference type="PROSITE" id="PS00622">
    <property type="entry name" value="HTH_LUXR_1"/>
    <property type="match status" value="1"/>
</dbReference>
<dbReference type="InterPro" id="IPR039420">
    <property type="entry name" value="WalR-like"/>
</dbReference>
<dbReference type="GO" id="GO:0000160">
    <property type="term" value="P:phosphorelay signal transduction system"/>
    <property type="evidence" value="ECO:0007669"/>
    <property type="project" value="InterPro"/>
</dbReference>
<proteinExistence type="predicted"/>
<dbReference type="Proteomes" id="UP001519309">
    <property type="component" value="Unassembled WGS sequence"/>
</dbReference>
<feature type="modified residue" description="4-aspartylphosphate" evidence="3">
    <location>
        <position position="60"/>
    </location>
</feature>
<dbReference type="AlphaFoldDB" id="A0A1B1BB29"/>
<feature type="domain" description="HTH luxR-type" evidence="4">
    <location>
        <begin position="143"/>
        <end position="208"/>
    </location>
</feature>
<dbReference type="InterPro" id="IPR016032">
    <property type="entry name" value="Sig_transdc_resp-reg_C-effctor"/>
</dbReference>
<dbReference type="SMART" id="SM00421">
    <property type="entry name" value="HTH_LUXR"/>
    <property type="match status" value="1"/>
</dbReference>
<dbReference type="InterPro" id="IPR058245">
    <property type="entry name" value="NreC/VraR/RcsB-like_REC"/>
</dbReference>
<evidence type="ECO:0000259" key="5">
    <source>
        <dbReference type="PROSITE" id="PS50110"/>
    </source>
</evidence>
<keyword evidence="9" id="KW-1185">Reference proteome</keyword>
<dbReference type="Pfam" id="PF00196">
    <property type="entry name" value="GerE"/>
    <property type="match status" value="1"/>
</dbReference>
<dbReference type="Proteomes" id="UP000092659">
    <property type="component" value="Chromosome"/>
</dbReference>
<dbReference type="InterPro" id="IPR001789">
    <property type="entry name" value="Sig_transdc_resp-reg_receiver"/>
</dbReference>
<sequence>MNHEAQCITILIAEDHTLLREALHESLGAEDDLDVVGEADNGESVVQLARDLSPDVILMDVEMPGGIISERLLGIKRASPESRVIILTMHDDPRLVQSLLNHGVHGYLLKTISRMELIAAIRGVNRHPERRVLSVSQGSLNFNNRSAEGLTEREIDVLGHVAKGLSNAQIAARLFIAEGTVKRHLRNIFDKLGATSRTDAVNKATEASLLSRGIDRPFRCPAGQM</sequence>
<dbReference type="PROSITE" id="PS50110">
    <property type="entry name" value="RESPONSE_REGULATORY"/>
    <property type="match status" value="1"/>
</dbReference>
<dbReference type="Pfam" id="PF00072">
    <property type="entry name" value="Response_reg"/>
    <property type="match status" value="1"/>
</dbReference>
<reference evidence="7 9" key="2">
    <citation type="submission" date="2021-03" db="EMBL/GenBank/DDBJ databases">
        <title>Genomic Encyclopedia of Type Strains, Phase IV (KMG-IV): sequencing the most valuable type-strain genomes for metagenomic binning, comparative biology and taxonomic classification.</title>
        <authorList>
            <person name="Goeker M."/>
        </authorList>
    </citation>
    <scope>NUCLEOTIDE SEQUENCE [LARGE SCALE GENOMIC DNA]</scope>
    <source>
        <strain evidence="7 9">DSM 40499</strain>
    </source>
</reference>
<evidence type="ECO:0000256" key="3">
    <source>
        <dbReference type="PROSITE-ProRule" id="PRU00169"/>
    </source>
</evidence>
<reference evidence="6 8" key="1">
    <citation type="submission" date="2016-06" db="EMBL/GenBank/DDBJ databases">
        <title>Complete genome sequence of Streptomyces griseochromogenes ATCC 14511, the Blasticidin S producer.</title>
        <authorList>
            <person name="Wu L."/>
        </authorList>
    </citation>
    <scope>NUCLEOTIDE SEQUENCE [LARGE SCALE GENOMIC DNA]</scope>
    <source>
        <strain evidence="6 8">ATCC 14511</strain>
    </source>
</reference>
<evidence type="ECO:0000313" key="7">
    <source>
        <dbReference type="EMBL" id="MBP2051160.1"/>
    </source>
</evidence>
<dbReference type="KEGG" id="sgs:AVL59_46010"/>
<dbReference type="EMBL" id="CP016279">
    <property type="protein sequence ID" value="ANP55991.1"/>
    <property type="molecule type" value="Genomic_DNA"/>
</dbReference>
<dbReference type="EMBL" id="JAGGLP010000007">
    <property type="protein sequence ID" value="MBP2051160.1"/>
    <property type="molecule type" value="Genomic_DNA"/>
</dbReference>
<dbReference type="SUPFAM" id="SSF52172">
    <property type="entry name" value="CheY-like"/>
    <property type="match status" value="1"/>
</dbReference>
<dbReference type="STRING" id="68214.AVL59_46010"/>
<dbReference type="InterPro" id="IPR011006">
    <property type="entry name" value="CheY-like_superfamily"/>
</dbReference>